<feature type="region of interest" description="Disordered" evidence="1">
    <location>
        <begin position="1"/>
        <end position="21"/>
    </location>
</feature>
<reference evidence="2" key="1">
    <citation type="submission" date="2021-01" db="EMBL/GenBank/DDBJ databases">
        <title>Phytophthora aleatoria, a newly-described species from Pinus radiata is distinct from Phytophthora cactorum isolates based on comparative genomics.</title>
        <authorList>
            <person name="Mcdougal R."/>
            <person name="Panda P."/>
            <person name="Williams N."/>
            <person name="Studholme D.J."/>
        </authorList>
    </citation>
    <scope>NUCLEOTIDE SEQUENCE</scope>
    <source>
        <strain evidence="2">NZFS 4037</strain>
    </source>
</reference>
<accession>A0A8J5MD38</accession>
<evidence type="ECO:0000256" key="1">
    <source>
        <dbReference type="SAM" id="MobiDB-lite"/>
    </source>
</evidence>
<feature type="non-terminal residue" evidence="2">
    <location>
        <position position="1"/>
    </location>
</feature>
<organism evidence="2 3">
    <name type="scientific">Phytophthora aleatoria</name>
    <dbReference type="NCBI Taxonomy" id="2496075"/>
    <lineage>
        <taxon>Eukaryota</taxon>
        <taxon>Sar</taxon>
        <taxon>Stramenopiles</taxon>
        <taxon>Oomycota</taxon>
        <taxon>Peronosporomycetes</taxon>
        <taxon>Peronosporales</taxon>
        <taxon>Peronosporaceae</taxon>
        <taxon>Phytophthora</taxon>
    </lineage>
</organism>
<protein>
    <submittedName>
        <fullName evidence="2">Uncharacterized protein</fullName>
    </submittedName>
</protein>
<sequence>WNFTTRQTRARTAENQESGKVHLTSGQINIPAASTAPHSDDTWHVYITQQRTGHNHTVSPSVYRSYPEVRLVLNDVVIDGVNLLRRGGANRRKQILEFILEHSNAETTMKDVHNLIARLEACARGSESVAKRVENYLREFSTKENFARVYTNSKKESQSIMLQERPD</sequence>
<keyword evidence="3" id="KW-1185">Reference proteome</keyword>
<dbReference type="Proteomes" id="UP000709295">
    <property type="component" value="Unassembled WGS sequence"/>
</dbReference>
<dbReference type="EMBL" id="JAENGY010001860">
    <property type="protein sequence ID" value="KAG6946554.1"/>
    <property type="molecule type" value="Genomic_DNA"/>
</dbReference>
<dbReference type="AlphaFoldDB" id="A0A8J5MD38"/>
<gene>
    <name evidence="2" type="ORF">JG688_00015989</name>
</gene>
<feature type="compositionally biased region" description="Basic and acidic residues" evidence="1">
    <location>
        <begin position="11"/>
        <end position="20"/>
    </location>
</feature>
<evidence type="ECO:0000313" key="3">
    <source>
        <dbReference type="Proteomes" id="UP000709295"/>
    </source>
</evidence>
<evidence type="ECO:0000313" key="2">
    <source>
        <dbReference type="EMBL" id="KAG6946554.1"/>
    </source>
</evidence>
<proteinExistence type="predicted"/>
<name>A0A8J5MD38_9STRA</name>
<comment type="caution">
    <text evidence="2">The sequence shown here is derived from an EMBL/GenBank/DDBJ whole genome shotgun (WGS) entry which is preliminary data.</text>
</comment>